<evidence type="ECO:0000313" key="1">
    <source>
        <dbReference type="EMBL" id="NMK39895.1"/>
    </source>
</evidence>
<proteinExistence type="predicted"/>
<dbReference type="EMBL" id="JABBJH010000024">
    <property type="protein sequence ID" value="NMK39895.1"/>
    <property type="molecule type" value="Genomic_DNA"/>
</dbReference>
<sequence length="61" mass="6641">MIDMSMEKVRAVIDQACQNGKCYTTIAKSGDDAVDDAVAQTIDSMGYKVAINPQEILISWS</sequence>
<protein>
    <submittedName>
        <fullName evidence="1">Uncharacterized protein</fullName>
    </submittedName>
</protein>
<dbReference type="Proteomes" id="UP000536773">
    <property type="component" value="Unassembled WGS sequence"/>
</dbReference>
<dbReference type="AlphaFoldDB" id="A0A848EX51"/>
<dbReference type="RefSeq" id="WP_169013966.1">
    <property type="nucleotide sequence ID" value="NZ_JABBJH010000024.1"/>
</dbReference>
<gene>
    <name evidence="1" type="ORF">HG933_11065</name>
</gene>
<comment type="caution">
    <text evidence="1">The sequence shown here is derived from an EMBL/GenBank/DDBJ whole genome shotgun (WGS) entry which is preliminary data.</text>
</comment>
<reference evidence="1 2" key="1">
    <citation type="submission" date="2020-04" db="EMBL/GenBank/DDBJ databases">
        <authorList>
            <person name="Hitch T.C.A."/>
            <person name="Wylensek D."/>
            <person name="Clavel T."/>
        </authorList>
    </citation>
    <scope>NUCLEOTIDE SEQUENCE [LARGE SCALE GENOMIC DNA]</scope>
    <source>
        <strain evidence="1 2">WCA-386-APC-2A</strain>
    </source>
</reference>
<accession>A0A848EX51</accession>
<organism evidence="1 2">
    <name type="scientific">Megasphaera elsdenii</name>
    <dbReference type="NCBI Taxonomy" id="907"/>
    <lineage>
        <taxon>Bacteria</taxon>
        <taxon>Bacillati</taxon>
        <taxon>Bacillota</taxon>
        <taxon>Negativicutes</taxon>
        <taxon>Veillonellales</taxon>
        <taxon>Veillonellaceae</taxon>
        <taxon>Megasphaera</taxon>
    </lineage>
</organism>
<name>A0A848EX51_MEGEL</name>
<evidence type="ECO:0000313" key="2">
    <source>
        <dbReference type="Proteomes" id="UP000536773"/>
    </source>
</evidence>